<organism evidence="1 2">
    <name type="scientific">Erwinia psidii</name>
    <dbReference type="NCBI Taxonomy" id="69224"/>
    <lineage>
        <taxon>Bacteria</taxon>
        <taxon>Pseudomonadati</taxon>
        <taxon>Pseudomonadota</taxon>
        <taxon>Gammaproteobacteria</taxon>
        <taxon>Enterobacterales</taxon>
        <taxon>Erwiniaceae</taxon>
        <taxon>Erwinia</taxon>
    </lineage>
</organism>
<sequence length="65" mass="7121">MPRLWVGGFGEIPYLMKINQLLTFSGGGLNNARYTGSVETLGRMGGRFAWLVVCATFRGVLAGRR</sequence>
<proteinExistence type="predicted"/>
<dbReference type="AlphaFoldDB" id="A0A3N6S5P1"/>
<comment type="caution">
    <text evidence="1">The sequence shown here is derived from an EMBL/GenBank/DDBJ whole genome shotgun (WGS) entry which is preliminary data.</text>
</comment>
<reference evidence="1 2" key="1">
    <citation type="submission" date="2018-10" db="EMBL/GenBank/DDBJ databases">
        <title>Draft genome sequence for the type isolate of Erwinia psidii, agent causal of bacterial blight in guava (Psidium guajava) and wilt and die-back of Eucalyptus spp.</title>
        <authorList>
            <person name="Hermenegildo P.S."/>
            <person name="Santos S.A."/>
            <person name="Guimaraes L.M.S."/>
            <person name="Vidigal P.M.P."/>
            <person name="Pereira I.C."/>
            <person name="Badel J.L."/>
            <person name="Alfenas-Zerbini P."/>
            <person name="Ferreira M.A.S.V."/>
            <person name="Alfenas A.C."/>
        </authorList>
    </citation>
    <scope>NUCLEOTIDE SEQUENCE [LARGE SCALE GENOMIC DNA]</scope>
    <source>
        <strain evidence="1 2">IBSBF 435</strain>
    </source>
</reference>
<gene>
    <name evidence="1" type="ORF">EB241_21250</name>
</gene>
<protein>
    <submittedName>
        <fullName evidence="1">Uncharacterized protein</fullName>
    </submittedName>
</protein>
<dbReference type="Proteomes" id="UP000279457">
    <property type="component" value="Unassembled WGS sequence"/>
</dbReference>
<evidence type="ECO:0000313" key="1">
    <source>
        <dbReference type="EMBL" id="RQM36310.1"/>
    </source>
</evidence>
<evidence type="ECO:0000313" key="2">
    <source>
        <dbReference type="Proteomes" id="UP000279457"/>
    </source>
</evidence>
<accession>A0A3N6S5P1</accession>
<name>A0A3N6S5P1_9GAMM</name>
<dbReference type="EMBL" id="RHHM01000037">
    <property type="protein sequence ID" value="RQM36310.1"/>
    <property type="molecule type" value="Genomic_DNA"/>
</dbReference>
<keyword evidence="2" id="KW-1185">Reference proteome</keyword>